<evidence type="ECO:0000313" key="2">
    <source>
        <dbReference type="EMBL" id="KAL3859793.1"/>
    </source>
</evidence>
<dbReference type="PANTHER" id="PTHR47160:SF10">
    <property type="entry name" value="MULE TRANSPOSASE DOMAIN-CONTAINING PROTEIN"/>
    <property type="match status" value="1"/>
</dbReference>
<dbReference type="Pfam" id="PF10551">
    <property type="entry name" value="MULE"/>
    <property type="match status" value="1"/>
</dbReference>
<dbReference type="PANTHER" id="PTHR47160">
    <property type="entry name" value="PUTATIVE-RELATED"/>
    <property type="match status" value="1"/>
</dbReference>
<feature type="domain" description="MULE transposase" evidence="1">
    <location>
        <begin position="25"/>
        <end position="115"/>
    </location>
</feature>
<protein>
    <recommendedName>
        <fullName evidence="1">MULE transposase domain-containing protein</fullName>
    </recommendedName>
</protein>
<gene>
    <name evidence="2" type="ORF">ACJMK2_009987</name>
</gene>
<keyword evidence="3" id="KW-1185">Reference proteome</keyword>
<dbReference type="AlphaFoldDB" id="A0ABD3VGB9"/>
<dbReference type="EMBL" id="JBJQND010000012">
    <property type="protein sequence ID" value="KAL3859793.1"/>
    <property type="molecule type" value="Genomic_DNA"/>
</dbReference>
<proteinExistence type="predicted"/>
<name>A0ABD3VGB9_SINWO</name>
<sequence>MNDEERILIFGTTENINRLQSSEHWFVDGTFKVAPELFYQVFTIHALIDSKAVPLIYCLIQDKAEATYSRVLYRIKELRPDLNPSSVMCDFEKATHNAIQHVFPNAHVVGCLFHLGQCLWRKVQELGLSQLYIDNEEFRMAVKMTLALSFVPVNDVVASFDDLMDASPEEIVPLADYREDTYIGRRRRNRRANPRFAVEMWNVHDRVNENLPRTNNSVEAWHRAFQQTVDCHHPSIFKLINHFRLEQDHVEIEMERHLSGVIQPKASKNMYVQLNRRLQALLPTYDNANVIVYIRGIANNLEL</sequence>
<accession>A0ABD3VGB9</accession>
<organism evidence="2 3">
    <name type="scientific">Sinanodonta woodiana</name>
    <name type="common">Chinese pond mussel</name>
    <name type="synonym">Anodonta woodiana</name>
    <dbReference type="NCBI Taxonomy" id="1069815"/>
    <lineage>
        <taxon>Eukaryota</taxon>
        <taxon>Metazoa</taxon>
        <taxon>Spiralia</taxon>
        <taxon>Lophotrochozoa</taxon>
        <taxon>Mollusca</taxon>
        <taxon>Bivalvia</taxon>
        <taxon>Autobranchia</taxon>
        <taxon>Heteroconchia</taxon>
        <taxon>Palaeoheterodonta</taxon>
        <taxon>Unionida</taxon>
        <taxon>Unionoidea</taxon>
        <taxon>Unionidae</taxon>
        <taxon>Unioninae</taxon>
        <taxon>Sinanodonta</taxon>
    </lineage>
</organism>
<dbReference type="InterPro" id="IPR018289">
    <property type="entry name" value="MULE_transposase_dom"/>
</dbReference>
<reference evidence="2 3" key="1">
    <citation type="submission" date="2024-11" db="EMBL/GenBank/DDBJ databases">
        <title>Chromosome-level genome assembly of the freshwater bivalve Anodonta woodiana.</title>
        <authorList>
            <person name="Chen X."/>
        </authorList>
    </citation>
    <scope>NUCLEOTIDE SEQUENCE [LARGE SCALE GENOMIC DNA]</scope>
    <source>
        <strain evidence="2">MN2024</strain>
        <tissue evidence="2">Gills</tissue>
    </source>
</reference>
<evidence type="ECO:0000313" key="3">
    <source>
        <dbReference type="Proteomes" id="UP001634394"/>
    </source>
</evidence>
<comment type="caution">
    <text evidence="2">The sequence shown here is derived from an EMBL/GenBank/DDBJ whole genome shotgun (WGS) entry which is preliminary data.</text>
</comment>
<evidence type="ECO:0000259" key="1">
    <source>
        <dbReference type="Pfam" id="PF10551"/>
    </source>
</evidence>
<dbReference type="Proteomes" id="UP001634394">
    <property type="component" value="Unassembled WGS sequence"/>
</dbReference>